<sequence>MVNFLVVFVKEFFLVLILRIRGVGICFGWDVIIPWPLHTQWFTFLARFKMMTVYCFHIYWKGNVVADSFANMGLAFSTLAWHASPLSTILASLHSDFLALPGGSGDTIHTPIFTFHTPFDFLQSFNLTVGN</sequence>
<protein>
    <recommendedName>
        <fullName evidence="3">RNase H type-1 domain-containing protein</fullName>
    </recommendedName>
</protein>
<keyword evidence="2" id="KW-1185">Reference proteome</keyword>
<dbReference type="AlphaFoldDB" id="A0A498HY60"/>
<evidence type="ECO:0000313" key="1">
    <source>
        <dbReference type="EMBL" id="RXH75559.1"/>
    </source>
</evidence>
<name>A0A498HY60_MALDO</name>
<gene>
    <name evidence="1" type="ORF">DVH24_039258</name>
</gene>
<dbReference type="EMBL" id="RDQH01000341">
    <property type="protein sequence ID" value="RXH75559.1"/>
    <property type="molecule type" value="Genomic_DNA"/>
</dbReference>
<reference evidence="1 2" key="1">
    <citation type="submission" date="2018-10" db="EMBL/GenBank/DDBJ databases">
        <title>A high-quality apple genome assembly.</title>
        <authorList>
            <person name="Hu J."/>
        </authorList>
    </citation>
    <scope>NUCLEOTIDE SEQUENCE [LARGE SCALE GENOMIC DNA]</scope>
    <source>
        <strain evidence="2">cv. HFTH1</strain>
        <tissue evidence="1">Young leaf</tissue>
    </source>
</reference>
<dbReference type="Proteomes" id="UP000290289">
    <property type="component" value="Chromosome 15"/>
</dbReference>
<accession>A0A498HY60</accession>
<evidence type="ECO:0000313" key="2">
    <source>
        <dbReference type="Proteomes" id="UP000290289"/>
    </source>
</evidence>
<organism evidence="1 2">
    <name type="scientific">Malus domestica</name>
    <name type="common">Apple</name>
    <name type="synonym">Pyrus malus</name>
    <dbReference type="NCBI Taxonomy" id="3750"/>
    <lineage>
        <taxon>Eukaryota</taxon>
        <taxon>Viridiplantae</taxon>
        <taxon>Streptophyta</taxon>
        <taxon>Embryophyta</taxon>
        <taxon>Tracheophyta</taxon>
        <taxon>Spermatophyta</taxon>
        <taxon>Magnoliopsida</taxon>
        <taxon>eudicotyledons</taxon>
        <taxon>Gunneridae</taxon>
        <taxon>Pentapetalae</taxon>
        <taxon>rosids</taxon>
        <taxon>fabids</taxon>
        <taxon>Rosales</taxon>
        <taxon>Rosaceae</taxon>
        <taxon>Amygdaloideae</taxon>
        <taxon>Maleae</taxon>
        <taxon>Malus</taxon>
    </lineage>
</organism>
<proteinExistence type="predicted"/>
<comment type="caution">
    <text evidence="1">The sequence shown here is derived from an EMBL/GenBank/DDBJ whole genome shotgun (WGS) entry which is preliminary data.</text>
</comment>
<evidence type="ECO:0008006" key="3">
    <source>
        <dbReference type="Google" id="ProtNLM"/>
    </source>
</evidence>